<reference evidence="1 2" key="1">
    <citation type="submission" date="2023-07" db="EMBL/GenBank/DDBJ databases">
        <title>Sequencing the genomes of 1000 actinobacteria strains.</title>
        <authorList>
            <person name="Klenk H.-P."/>
        </authorList>
    </citation>
    <scope>NUCLEOTIDE SEQUENCE [LARGE SCALE GENOMIC DNA]</scope>
    <source>
        <strain evidence="1 2">DSM 102162</strain>
    </source>
</reference>
<accession>A0ABT9NBK1</accession>
<organism evidence="1 2">
    <name type="scientific">Arcanobacterium wilhelmae</name>
    <dbReference type="NCBI Taxonomy" id="1803177"/>
    <lineage>
        <taxon>Bacteria</taxon>
        <taxon>Bacillati</taxon>
        <taxon>Actinomycetota</taxon>
        <taxon>Actinomycetes</taxon>
        <taxon>Actinomycetales</taxon>
        <taxon>Actinomycetaceae</taxon>
        <taxon>Arcanobacterium</taxon>
    </lineage>
</organism>
<sequence>MGLLKDRRRHYINFQYEIPKGYKLSARADGGVNLLSRHGMLKGEIRARWALDATAQKVPTYFKLIGKNTLRQYVDGKQAAFPITVGASWGWWIVTAAKCAVSLAPLLVAGPPALAARFPKLVSFFNKLSKHRAVAKAIEKVGGVKRAVAAAVKNAVHALRSSLPKWVASRLPKPPPLNDKEKVLLAAAWPILVDNFWDLIGIGSCYSLIRGA</sequence>
<name>A0ABT9NBK1_9ACTO</name>
<gene>
    <name evidence="1" type="ORF">J2S49_000677</name>
</gene>
<proteinExistence type="predicted"/>
<protein>
    <submittedName>
        <fullName evidence="1">Uncharacterized protein</fullName>
    </submittedName>
</protein>
<evidence type="ECO:0000313" key="1">
    <source>
        <dbReference type="EMBL" id="MDP9800601.1"/>
    </source>
</evidence>
<evidence type="ECO:0000313" key="2">
    <source>
        <dbReference type="Proteomes" id="UP001235966"/>
    </source>
</evidence>
<dbReference type="RefSeq" id="WP_278057963.1">
    <property type="nucleotide sequence ID" value="NZ_CP121247.1"/>
</dbReference>
<comment type="caution">
    <text evidence="1">The sequence shown here is derived from an EMBL/GenBank/DDBJ whole genome shotgun (WGS) entry which is preliminary data.</text>
</comment>
<keyword evidence="2" id="KW-1185">Reference proteome</keyword>
<dbReference type="EMBL" id="JAUSQW010000001">
    <property type="protein sequence ID" value="MDP9800601.1"/>
    <property type="molecule type" value="Genomic_DNA"/>
</dbReference>
<dbReference type="Proteomes" id="UP001235966">
    <property type="component" value="Unassembled WGS sequence"/>
</dbReference>